<keyword evidence="2" id="KW-1185">Reference proteome</keyword>
<proteinExistence type="predicted"/>
<gene>
    <name evidence="1" type="ORF">ACCO45_002527</name>
</gene>
<dbReference type="EMBL" id="JBGNUJ010000002">
    <property type="protein sequence ID" value="KAL3965523.1"/>
    <property type="molecule type" value="Genomic_DNA"/>
</dbReference>
<name>A0ACC4EB88_PURLI</name>
<dbReference type="Proteomes" id="UP001638806">
    <property type="component" value="Unassembled WGS sequence"/>
</dbReference>
<sequence>MEPLTNRLRVKTAREYSSIGAPQLDRSNLEIRAALATGDQQPVSLHDVQQQNVNVQAVHAILPRSWEAFDSGVSTFDPDAPPPPGGITVKNMLLSFDPYQRGQMRRPGDAGTYSLPWVEGQPAVVTTLSTVLKSDNPGFSPGDLVSAMADAGEYAAVPAELAAQTRVYPPLPPGITIAPSALIGALGVAGLSAYVSFNEFVKEPREGKTIFISAASGGVGQVVGQMAKMQGMKVIGSTGSQDKVDFVVNELGFDAAWNYKTEATGAALDRLAPEGLDVYYDNVGGEQLETALTRMKDYGTIVSSGMVSVYNYPDEEKYGIRTGMNIFLKRLTIHGFVCSDPQHLQKYLPTFGPDMVTWLASGKIKTKEEVMVGIDNAPEAMIRMWNGDKFGKMVLKIDTD</sequence>
<evidence type="ECO:0000313" key="1">
    <source>
        <dbReference type="EMBL" id="KAL3965523.1"/>
    </source>
</evidence>
<reference evidence="1" key="1">
    <citation type="submission" date="2024-12" db="EMBL/GenBank/DDBJ databases">
        <title>Comparative genomics and development of molecular markers within Purpureocillium lilacinum and among Purpureocillium species.</title>
        <authorList>
            <person name="Yeh Z.-Y."/>
            <person name="Ni N.-T."/>
            <person name="Lo P.-H."/>
            <person name="Mushyakhwo K."/>
            <person name="Lin C.-F."/>
            <person name="Nai Y.-S."/>
        </authorList>
    </citation>
    <scope>NUCLEOTIDE SEQUENCE</scope>
    <source>
        <strain evidence="1">NCHU-NPUST-175</strain>
    </source>
</reference>
<accession>A0ACC4EB88</accession>
<protein>
    <submittedName>
        <fullName evidence="1">Uncharacterized protein</fullName>
    </submittedName>
</protein>
<organism evidence="1 2">
    <name type="scientific">Purpureocillium lilacinum</name>
    <name type="common">Paecilomyces lilacinus</name>
    <dbReference type="NCBI Taxonomy" id="33203"/>
    <lineage>
        <taxon>Eukaryota</taxon>
        <taxon>Fungi</taxon>
        <taxon>Dikarya</taxon>
        <taxon>Ascomycota</taxon>
        <taxon>Pezizomycotina</taxon>
        <taxon>Sordariomycetes</taxon>
        <taxon>Hypocreomycetidae</taxon>
        <taxon>Hypocreales</taxon>
        <taxon>Ophiocordycipitaceae</taxon>
        <taxon>Purpureocillium</taxon>
    </lineage>
</organism>
<evidence type="ECO:0000313" key="2">
    <source>
        <dbReference type="Proteomes" id="UP001638806"/>
    </source>
</evidence>
<comment type="caution">
    <text evidence="1">The sequence shown here is derived from an EMBL/GenBank/DDBJ whole genome shotgun (WGS) entry which is preliminary data.</text>
</comment>